<evidence type="ECO:0000256" key="5">
    <source>
        <dbReference type="ARBA" id="ARBA00023163"/>
    </source>
</evidence>
<dbReference type="Pfam" id="PF03299">
    <property type="entry name" value="TF_AP-2"/>
    <property type="match status" value="1"/>
</dbReference>
<evidence type="ECO:0000256" key="4">
    <source>
        <dbReference type="ARBA" id="ARBA00023125"/>
    </source>
</evidence>
<dbReference type="GO" id="GO:0000977">
    <property type="term" value="F:RNA polymerase II transcription regulatory region sequence-specific DNA binding"/>
    <property type="evidence" value="ECO:0007669"/>
    <property type="project" value="TreeGrafter"/>
</dbReference>
<feature type="domain" description="Transcription factor AP-2 C-terminal" evidence="7">
    <location>
        <begin position="145"/>
        <end position="189"/>
    </location>
</feature>
<evidence type="ECO:0000256" key="2">
    <source>
        <dbReference type="ARBA" id="ARBA00007770"/>
    </source>
</evidence>
<dbReference type="InterPro" id="IPR004979">
    <property type="entry name" value="TF_AP2"/>
</dbReference>
<evidence type="ECO:0000313" key="9">
    <source>
        <dbReference type="EMBL" id="KFD64807.1"/>
    </source>
</evidence>
<keyword evidence="3" id="KW-0805">Transcription regulation</keyword>
<gene>
    <name evidence="8" type="ORF">M513_02418</name>
    <name evidence="9" type="ORF">M514_02418</name>
</gene>
<dbReference type="PANTHER" id="PTHR10812">
    <property type="entry name" value="TRANSCRIPTION FACTOR AP-2"/>
    <property type="match status" value="1"/>
</dbReference>
<dbReference type="AlphaFoldDB" id="A0A085N5R1"/>
<dbReference type="GO" id="GO:0042127">
    <property type="term" value="P:regulation of cell population proliferation"/>
    <property type="evidence" value="ECO:0007669"/>
    <property type="project" value="TreeGrafter"/>
</dbReference>
<dbReference type="EMBL" id="KL363192">
    <property type="protein sequence ID" value="KFD56741.1"/>
    <property type="molecule type" value="Genomic_DNA"/>
</dbReference>
<keyword evidence="5" id="KW-0804">Transcription</keyword>
<organism evidence="9">
    <name type="scientific">Trichuris suis</name>
    <name type="common">pig whipworm</name>
    <dbReference type="NCBI Taxonomy" id="68888"/>
    <lineage>
        <taxon>Eukaryota</taxon>
        <taxon>Metazoa</taxon>
        <taxon>Ecdysozoa</taxon>
        <taxon>Nematoda</taxon>
        <taxon>Enoplea</taxon>
        <taxon>Dorylaimia</taxon>
        <taxon>Trichinellida</taxon>
        <taxon>Trichuridae</taxon>
        <taxon>Trichuris</taxon>
    </lineage>
</organism>
<evidence type="ECO:0000259" key="7">
    <source>
        <dbReference type="Pfam" id="PF03299"/>
    </source>
</evidence>
<name>A0A085N5R1_9BILA</name>
<comment type="subcellular location">
    <subcellularLocation>
        <location evidence="1">Nucleus</location>
    </subcellularLocation>
</comment>
<proteinExistence type="inferred from homology"/>
<dbReference type="Proteomes" id="UP000030764">
    <property type="component" value="Unassembled WGS sequence"/>
</dbReference>
<evidence type="ECO:0000256" key="1">
    <source>
        <dbReference type="ARBA" id="ARBA00004123"/>
    </source>
</evidence>
<dbReference type="Proteomes" id="UP000030758">
    <property type="component" value="Unassembled WGS sequence"/>
</dbReference>
<reference evidence="9 10" key="1">
    <citation type="journal article" date="2014" name="Nat. Genet.">
        <title>Genome and transcriptome of the porcine whipworm Trichuris suis.</title>
        <authorList>
            <person name="Jex A.R."/>
            <person name="Nejsum P."/>
            <person name="Schwarz E.M."/>
            <person name="Hu L."/>
            <person name="Young N.D."/>
            <person name="Hall R.S."/>
            <person name="Korhonen P.K."/>
            <person name="Liao S."/>
            <person name="Thamsborg S."/>
            <person name="Xia J."/>
            <person name="Xu P."/>
            <person name="Wang S."/>
            <person name="Scheerlinck J.P."/>
            <person name="Hofmann A."/>
            <person name="Sternberg P.W."/>
            <person name="Wang J."/>
            <person name="Gasser R.B."/>
        </authorList>
    </citation>
    <scope>NUCLEOTIDE SEQUENCE [LARGE SCALE GENOMIC DNA]</scope>
    <source>
        <strain evidence="9">DCEP-RM93F</strain>
        <strain evidence="8">DCEP-RM93M</strain>
    </source>
</reference>
<evidence type="ECO:0000256" key="3">
    <source>
        <dbReference type="ARBA" id="ARBA00023015"/>
    </source>
</evidence>
<dbReference type="PANTHER" id="PTHR10812:SF17">
    <property type="entry name" value="TRANSCRIPTION FACTOR AP-2, ISOFORM D"/>
    <property type="match status" value="1"/>
</dbReference>
<evidence type="ECO:0000313" key="10">
    <source>
        <dbReference type="Proteomes" id="UP000030764"/>
    </source>
</evidence>
<sequence>MSGNKPLFPIYVKRKTTGVIPGESAAHEYALLLTPAKKVSVADGQCNGSSYQSGCDHSVGPKIRFRGEVESRFSSYRRQPRERSPCGCDSPLSDPAELATSVAPVELFLNSNTLSSDRPDRAVIRPKLEVNGYSLPNVASPLDIFCSVPGRLSLLSSTSKYKVTVGEIQRRLSPPECLNASLLGGILRRFYDVLFFSKLLADFLNQNLFRSSGRLTSVS</sequence>
<evidence type="ECO:0000256" key="6">
    <source>
        <dbReference type="ARBA" id="ARBA00023242"/>
    </source>
</evidence>
<dbReference type="GO" id="GO:0000981">
    <property type="term" value="F:DNA-binding transcription factor activity, RNA polymerase II-specific"/>
    <property type="evidence" value="ECO:0007669"/>
    <property type="project" value="TreeGrafter"/>
</dbReference>
<dbReference type="EMBL" id="KL367550">
    <property type="protein sequence ID" value="KFD64807.1"/>
    <property type="molecule type" value="Genomic_DNA"/>
</dbReference>
<dbReference type="GO" id="GO:0005634">
    <property type="term" value="C:nucleus"/>
    <property type="evidence" value="ECO:0007669"/>
    <property type="project" value="UniProtKB-SubCell"/>
</dbReference>
<accession>A0A085N5R1</accession>
<keyword evidence="10" id="KW-1185">Reference proteome</keyword>
<evidence type="ECO:0000313" key="8">
    <source>
        <dbReference type="EMBL" id="KFD56741.1"/>
    </source>
</evidence>
<comment type="similarity">
    <text evidence="2">Belongs to the AP-2 family.</text>
</comment>
<dbReference type="InterPro" id="IPR013854">
    <property type="entry name" value="TF_AP2_C"/>
</dbReference>
<keyword evidence="4" id="KW-0238">DNA-binding</keyword>
<keyword evidence="6" id="KW-0539">Nucleus</keyword>
<protein>
    <recommendedName>
        <fullName evidence="7">Transcription factor AP-2 C-terminal domain-containing protein</fullName>
    </recommendedName>
</protein>